<dbReference type="AlphaFoldDB" id="M7WM28"/>
<organism evidence="3 4">
    <name type="scientific">Rhodotorula toruloides (strain NP11)</name>
    <name type="common">Yeast</name>
    <name type="synonym">Rhodosporidium toruloides</name>
    <dbReference type="NCBI Taxonomy" id="1130832"/>
    <lineage>
        <taxon>Eukaryota</taxon>
        <taxon>Fungi</taxon>
        <taxon>Dikarya</taxon>
        <taxon>Basidiomycota</taxon>
        <taxon>Pucciniomycotina</taxon>
        <taxon>Microbotryomycetes</taxon>
        <taxon>Sporidiobolales</taxon>
        <taxon>Sporidiobolaceae</taxon>
        <taxon>Rhodotorula</taxon>
    </lineage>
</organism>
<feature type="region of interest" description="Disordered" evidence="1">
    <location>
        <begin position="1"/>
        <end position="86"/>
    </location>
</feature>
<keyword evidence="4" id="KW-1185">Reference proteome</keyword>
<evidence type="ECO:0000313" key="4">
    <source>
        <dbReference type="Proteomes" id="UP000016926"/>
    </source>
</evidence>
<feature type="domain" description="F-box" evidence="2">
    <location>
        <begin position="113"/>
        <end position="162"/>
    </location>
</feature>
<protein>
    <submittedName>
        <fullName evidence="3">F-box domain, cyclin-like domain containing protein</fullName>
    </submittedName>
</protein>
<dbReference type="RefSeq" id="XP_016272681.1">
    <property type="nucleotide sequence ID" value="XM_016415303.1"/>
</dbReference>
<feature type="compositionally biased region" description="Basic residues" evidence="1">
    <location>
        <begin position="42"/>
        <end position="55"/>
    </location>
</feature>
<proteinExistence type="predicted"/>
<sequence>MATRARPARQAAQSTNYTFDESDGSADAAGSASSDEEEYGRKRAKTSKNKGKARMKTPDESGEEEEEESEGGSSTSAARKKRGNPYLLPSLNRARARWGSPAPELVEYEVKRVDFSKTLPVETVAEILSYLGPKTLYELSFLNKTFHAILTSPTVKPVWKRAYTFRDLRDDEAAKPRGVLAIRLEKRRIPADPQNPQNKLPKFCGVEVEPYRLAVLMFESACQLCGEDTVERPDQFLFRRICKECRTRSFIGVEEVVLDKKYEGLHAATLKVVPKTSVEPDRRFAVRCTDFVYLPELYETSDMLEEIDYAADGDKPWRGAELDLQSIGRDLSRAAKLADSWRDSRQQKAKGIEQRIMAQFSPRLTRWIVAAYQRLGYREDVERAEGRAASEQARAERFARISQRVKQEGIFDQYDENRLVTHPLVGLAEPLTDDVWHAIAAAIYLDLGRAAAKDLIARSVKGQGRPSQAAEGPWAYIHPAFPDIVARSKEREERAKENEREERELARKQKRLDSKHAFLRDRYDAILADIPSDEVRAFAPCFRDFLHLDNVKDLYDDAEFATEKSRANQDLQVFQERLDAVRDEMNGFAIDVRLHALKLILAATTDTSEEEIEQLDVDILSDPRFDDDFFRRPSSWINCGGDYCSNTGPLVDVLKHWHERHEPDLPDRLDDPVLRFEEDEEEKNPNTSPERLVQLSLEVACAWSALLELGRIDGDDPNVTKEDVEETFKSFRFVWENCPSHKGFPRETWSSLLGSVKYATREAREAGKFLPPPIIAMKDLNSRERRMAERDAEWAKRRTAW</sequence>
<dbReference type="PROSITE" id="PS50181">
    <property type="entry name" value="FBOX"/>
    <property type="match status" value="1"/>
</dbReference>
<dbReference type="Pfam" id="PF00646">
    <property type="entry name" value="F-box"/>
    <property type="match status" value="1"/>
</dbReference>
<dbReference type="Gene3D" id="1.20.1280.50">
    <property type="match status" value="1"/>
</dbReference>
<dbReference type="SUPFAM" id="SSF81383">
    <property type="entry name" value="F-box domain"/>
    <property type="match status" value="1"/>
</dbReference>
<feature type="compositionally biased region" description="Low complexity" evidence="1">
    <location>
        <begin position="1"/>
        <end position="13"/>
    </location>
</feature>
<evidence type="ECO:0000256" key="1">
    <source>
        <dbReference type="SAM" id="MobiDB-lite"/>
    </source>
</evidence>
<reference evidence="3 4" key="1">
    <citation type="journal article" date="2012" name="Nat. Commun.">
        <title>A multi-omic map of the lipid-producing yeast Rhodosporidium toruloides.</title>
        <authorList>
            <person name="Zhu Z."/>
            <person name="Zhang S."/>
            <person name="Liu H."/>
            <person name="Shen H."/>
            <person name="Lin X."/>
            <person name="Yang F."/>
            <person name="Zhou Y.J."/>
            <person name="Jin G."/>
            <person name="Ye M."/>
            <person name="Zou H."/>
            <person name="Zou H."/>
            <person name="Zhao Z.K."/>
        </authorList>
    </citation>
    <scope>NUCLEOTIDE SEQUENCE [LARGE SCALE GENOMIC DNA]</scope>
    <source>
        <strain evidence="3 4">NP11</strain>
    </source>
</reference>
<evidence type="ECO:0000313" key="3">
    <source>
        <dbReference type="EMBL" id="EMS21562.1"/>
    </source>
</evidence>
<dbReference type="GeneID" id="27365635"/>
<dbReference type="InterPro" id="IPR036047">
    <property type="entry name" value="F-box-like_dom_sf"/>
</dbReference>
<accession>M7WM28</accession>
<feature type="region of interest" description="Disordered" evidence="1">
    <location>
        <begin position="489"/>
        <end position="508"/>
    </location>
</feature>
<dbReference type="InterPro" id="IPR001810">
    <property type="entry name" value="F-box_dom"/>
</dbReference>
<evidence type="ECO:0000259" key="2">
    <source>
        <dbReference type="PROSITE" id="PS50181"/>
    </source>
</evidence>
<name>M7WM28_RHOT1</name>
<dbReference type="EMBL" id="KB722655">
    <property type="protein sequence ID" value="EMS21562.1"/>
    <property type="molecule type" value="Genomic_DNA"/>
</dbReference>
<feature type="compositionally biased region" description="Acidic residues" evidence="1">
    <location>
        <begin position="60"/>
        <end position="70"/>
    </location>
</feature>
<dbReference type="Proteomes" id="UP000016926">
    <property type="component" value="Unassembled WGS sequence"/>
</dbReference>
<dbReference type="HOGENOM" id="CLU_355709_0_0_1"/>
<gene>
    <name evidence="3" type="ORF">RHTO_01622</name>
</gene>
<dbReference type="OrthoDB" id="2322499at2759"/>